<protein>
    <submittedName>
        <fullName evidence="2">Uncharacterized protein</fullName>
    </submittedName>
</protein>
<organism evidence="2 3">
    <name type="scientific">Exophiala xenobiotica</name>
    <dbReference type="NCBI Taxonomy" id="348802"/>
    <lineage>
        <taxon>Eukaryota</taxon>
        <taxon>Fungi</taxon>
        <taxon>Dikarya</taxon>
        <taxon>Ascomycota</taxon>
        <taxon>Pezizomycotina</taxon>
        <taxon>Eurotiomycetes</taxon>
        <taxon>Chaetothyriomycetidae</taxon>
        <taxon>Chaetothyriales</taxon>
        <taxon>Herpotrichiellaceae</taxon>
        <taxon>Exophiala</taxon>
    </lineage>
</organism>
<name>A0A0D2E0Z8_9EURO</name>
<evidence type="ECO:0000313" key="2">
    <source>
        <dbReference type="EMBL" id="KIW49088.1"/>
    </source>
</evidence>
<dbReference type="EMBL" id="KN847323">
    <property type="protein sequence ID" value="KIW49088.1"/>
    <property type="molecule type" value="Genomic_DNA"/>
</dbReference>
<dbReference type="RefSeq" id="XP_013309672.1">
    <property type="nucleotide sequence ID" value="XM_013454218.1"/>
</dbReference>
<dbReference type="HOGENOM" id="CLU_139299_2_0_1"/>
<dbReference type="OrthoDB" id="5015991at2759"/>
<evidence type="ECO:0000313" key="3">
    <source>
        <dbReference type="Proteomes" id="UP000054342"/>
    </source>
</evidence>
<dbReference type="GeneID" id="25332708"/>
<feature type="coiled-coil region" evidence="1">
    <location>
        <begin position="77"/>
        <end position="104"/>
    </location>
</feature>
<evidence type="ECO:0000256" key="1">
    <source>
        <dbReference type="SAM" id="Coils"/>
    </source>
</evidence>
<dbReference type="STRING" id="348802.A0A0D2E0Z8"/>
<dbReference type="Proteomes" id="UP000054342">
    <property type="component" value="Unassembled WGS sequence"/>
</dbReference>
<dbReference type="AlphaFoldDB" id="A0A0D2E0Z8"/>
<keyword evidence="1" id="KW-0175">Coiled coil</keyword>
<accession>A0A0D2E0Z8</accession>
<gene>
    <name evidence="2" type="ORF">PV05_10800</name>
</gene>
<proteinExistence type="predicted"/>
<reference evidence="2 3" key="1">
    <citation type="submission" date="2015-01" db="EMBL/GenBank/DDBJ databases">
        <title>The Genome Sequence of Exophiala xenobiotica CBS118157.</title>
        <authorList>
            <consortium name="The Broad Institute Genomics Platform"/>
            <person name="Cuomo C."/>
            <person name="de Hoog S."/>
            <person name="Gorbushina A."/>
            <person name="Stielow B."/>
            <person name="Teixiera M."/>
            <person name="Abouelleil A."/>
            <person name="Chapman S.B."/>
            <person name="Priest M."/>
            <person name="Young S.K."/>
            <person name="Wortman J."/>
            <person name="Nusbaum C."/>
            <person name="Birren B."/>
        </authorList>
    </citation>
    <scope>NUCLEOTIDE SEQUENCE [LARGE SCALE GENOMIC DNA]</scope>
    <source>
        <strain evidence="2 3">CBS 118157</strain>
    </source>
</reference>
<keyword evidence="3" id="KW-1185">Reference proteome</keyword>
<sequence length="127" mass="15025">MCYYASTDFACGDWRWGNMKQRCPRQHRMGETCGARLTDLDNLTKVNDDCKLCQEILVKRRRLQKEKDNITRWKREGTKFRASIEKAQREVKQLEEAIADMHSKRPVIKYQVKEGSQLPTMHPRPNV</sequence>